<evidence type="ECO:0000313" key="1">
    <source>
        <dbReference type="EMBL" id="RKT01919.1"/>
    </source>
</evidence>
<sequence>MNFLSKKSLSVEIFTSQKHSFYNYYASHSFYFVLSGSLWKSSKACEFFNFLNKI</sequence>
<gene>
    <name evidence="1" type="ORF">BCF58_1145</name>
</gene>
<comment type="caution">
    <text evidence="1">The sequence shown here is derived from an EMBL/GenBank/DDBJ whole genome shotgun (WGS) entry which is preliminary data.</text>
</comment>
<accession>A0A495SNM2</accession>
<evidence type="ECO:0000313" key="2">
    <source>
        <dbReference type="Proteomes" id="UP000272428"/>
    </source>
</evidence>
<dbReference type="AlphaFoldDB" id="A0A495SNM2"/>
<dbReference type="Proteomes" id="UP000272428">
    <property type="component" value="Unassembled WGS sequence"/>
</dbReference>
<protein>
    <submittedName>
        <fullName evidence="1">Uncharacterized protein</fullName>
    </submittedName>
</protein>
<dbReference type="EMBL" id="RBXB01000001">
    <property type="protein sequence ID" value="RKT01919.1"/>
    <property type="molecule type" value="Genomic_DNA"/>
</dbReference>
<proteinExistence type="predicted"/>
<organism evidence="1 2">
    <name type="scientific">Chryseobacterium defluvii</name>
    <dbReference type="NCBI Taxonomy" id="160396"/>
    <lineage>
        <taxon>Bacteria</taxon>
        <taxon>Pseudomonadati</taxon>
        <taxon>Bacteroidota</taxon>
        <taxon>Flavobacteriia</taxon>
        <taxon>Flavobacteriales</taxon>
        <taxon>Weeksellaceae</taxon>
        <taxon>Chryseobacterium group</taxon>
        <taxon>Chryseobacterium</taxon>
    </lineage>
</organism>
<reference evidence="1 2" key="1">
    <citation type="submission" date="2018-10" db="EMBL/GenBank/DDBJ databases">
        <title>Genomic Encyclopedia of Archaeal and Bacterial Type Strains, Phase II (KMG-II): from individual species to whole genera.</title>
        <authorList>
            <person name="Goeker M."/>
        </authorList>
    </citation>
    <scope>NUCLEOTIDE SEQUENCE [LARGE SCALE GENOMIC DNA]</scope>
    <source>
        <strain evidence="1 2">DSM 14219</strain>
    </source>
</reference>
<keyword evidence="2" id="KW-1185">Reference proteome</keyword>
<name>A0A495SNM2_9FLAO</name>